<dbReference type="Gene3D" id="3.40.630.30">
    <property type="match status" value="1"/>
</dbReference>
<dbReference type="EMBL" id="BNJF01000011">
    <property type="protein sequence ID" value="GHO51335.1"/>
    <property type="molecule type" value="Genomic_DNA"/>
</dbReference>
<dbReference type="PANTHER" id="PTHR13947">
    <property type="entry name" value="GNAT FAMILY N-ACETYLTRANSFERASE"/>
    <property type="match status" value="1"/>
</dbReference>
<dbReference type="RefSeq" id="WP_220200254.1">
    <property type="nucleotide sequence ID" value="NZ_BNJF01000011.1"/>
</dbReference>
<proteinExistence type="predicted"/>
<dbReference type="InterPro" id="IPR050769">
    <property type="entry name" value="NAT_camello-type"/>
</dbReference>
<dbReference type="Pfam" id="PF00583">
    <property type="entry name" value="Acetyltransf_1"/>
    <property type="match status" value="1"/>
</dbReference>
<feature type="domain" description="N-acetyltransferase" evidence="2">
    <location>
        <begin position="5"/>
        <end position="169"/>
    </location>
</feature>
<dbReference type="InterPro" id="IPR000182">
    <property type="entry name" value="GNAT_dom"/>
</dbReference>
<accession>A0A8J3N010</accession>
<dbReference type="PANTHER" id="PTHR13947:SF37">
    <property type="entry name" value="LD18367P"/>
    <property type="match status" value="1"/>
</dbReference>
<dbReference type="Proteomes" id="UP000612362">
    <property type="component" value="Unassembled WGS sequence"/>
</dbReference>
<organism evidence="3 4">
    <name type="scientific">Ktedonospora formicarum</name>
    <dbReference type="NCBI Taxonomy" id="2778364"/>
    <lineage>
        <taxon>Bacteria</taxon>
        <taxon>Bacillati</taxon>
        <taxon>Chloroflexota</taxon>
        <taxon>Ktedonobacteria</taxon>
        <taxon>Ktedonobacterales</taxon>
        <taxon>Ktedonobacteraceae</taxon>
        <taxon>Ktedonospora</taxon>
    </lineage>
</organism>
<evidence type="ECO:0000313" key="4">
    <source>
        <dbReference type="Proteomes" id="UP000612362"/>
    </source>
</evidence>
<evidence type="ECO:0000313" key="3">
    <source>
        <dbReference type="EMBL" id="GHO51335.1"/>
    </source>
</evidence>
<keyword evidence="4" id="KW-1185">Reference proteome</keyword>
<reference evidence="3" key="1">
    <citation type="submission" date="2020-10" db="EMBL/GenBank/DDBJ databases">
        <title>Taxonomic study of unclassified bacteria belonging to the class Ktedonobacteria.</title>
        <authorList>
            <person name="Yabe S."/>
            <person name="Wang C.M."/>
            <person name="Zheng Y."/>
            <person name="Sakai Y."/>
            <person name="Cavaletti L."/>
            <person name="Monciardini P."/>
            <person name="Donadio S."/>
        </authorList>
    </citation>
    <scope>NUCLEOTIDE SEQUENCE</scope>
    <source>
        <strain evidence="3">SOSP1-1</strain>
    </source>
</reference>
<comment type="caution">
    <text evidence="3">The sequence shown here is derived from an EMBL/GenBank/DDBJ whole genome shotgun (WGS) entry which is preliminary data.</text>
</comment>
<dbReference type="SUPFAM" id="SSF55729">
    <property type="entry name" value="Acyl-CoA N-acyltransferases (Nat)"/>
    <property type="match status" value="1"/>
</dbReference>
<keyword evidence="1" id="KW-0808">Transferase</keyword>
<protein>
    <submittedName>
        <fullName evidence="3">N-acetyltransferase</fullName>
    </submittedName>
</protein>
<evidence type="ECO:0000256" key="1">
    <source>
        <dbReference type="ARBA" id="ARBA00022679"/>
    </source>
</evidence>
<dbReference type="GO" id="GO:0008080">
    <property type="term" value="F:N-acetyltransferase activity"/>
    <property type="evidence" value="ECO:0007669"/>
    <property type="project" value="InterPro"/>
</dbReference>
<evidence type="ECO:0000259" key="2">
    <source>
        <dbReference type="PROSITE" id="PS51186"/>
    </source>
</evidence>
<dbReference type="CDD" id="cd04301">
    <property type="entry name" value="NAT_SF"/>
    <property type="match status" value="1"/>
</dbReference>
<name>A0A8J3N010_9CHLR</name>
<dbReference type="AlphaFoldDB" id="A0A8J3N010"/>
<gene>
    <name evidence="3" type="ORF">KSX_94980</name>
</gene>
<sequence length="169" mass="19102">MEKHLILRNAHENERKIIRDITIEAYAEYQAVMPLDFWTRYRHNLIVTLDGEGTFDQIVVEQNGSIIGSVSLYPPAADSYKGAAISIPYPEVRHLAVLLQARGQGIGTVLMKECERRARETGAQAIGLHTAEVMQTAIRMYERLGFVRTPETDFQPSEGVVVLGYRHTF</sequence>
<dbReference type="PROSITE" id="PS51186">
    <property type="entry name" value="GNAT"/>
    <property type="match status" value="1"/>
</dbReference>
<dbReference type="InterPro" id="IPR016181">
    <property type="entry name" value="Acyl_CoA_acyltransferase"/>
</dbReference>